<accession>A0AAE1R4C7</accession>
<evidence type="ECO:0000313" key="3">
    <source>
        <dbReference type="Proteomes" id="UP001291623"/>
    </source>
</evidence>
<dbReference type="EMBL" id="JAVYJV010000019">
    <property type="protein sequence ID" value="KAK4345170.1"/>
    <property type="molecule type" value="Genomic_DNA"/>
</dbReference>
<comment type="caution">
    <text evidence="2">The sequence shown here is derived from an EMBL/GenBank/DDBJ whole genome shotgun (WGS) entry which is preliminary data.</text>
</comment>
<protein>
    <submittedName>
        <fullName evidence="2">Uncharacterized protein</fullName>
    </submittedName>
</protein>
<sequence>MEVMIDLGRGESGSKNQKTEFQKSENQHSKNNFSEWIRRFETRLIRCQEKHVSRILLVHQIETSLNKRTLDRNFTVATQTGLQGTRCNIQDPNTVDHLAKATLMTSIVSSTDEYRDLTLERSELFSRLA</sequence>
<dbReference type="AlphaFoldDB" id="A0AAE1R4C7"/>
<feature type="compositionally biased region" description="Basic and acidic residues" evidence="1">
    <location>
        <begin position="17"/>
        <end position="28"/>
    </location>
</feature>
<reference evidence="2" key="1">
    <citation type="submission" date="2023-12" db="EMBL/GenBank/DDBJ databases">
        <title>Genome assembly of Anisodus tanguticus.</title>
        <authorList>
            <person name="Wang Y.-J."/>
        </authorList>
    </citation>
    <scope>NUCLEOTIDE SEQUENCE</scope>
    <source>
        <strain evidence="2">KB-2021</strain>
        <tissue evidence="2">Leaf</tissue>
    </source>
</reference>
<proteinExistence type="predicted"/>
<evidence type="ECO:0000313" key="2">
    <source>
        <dbReference type="EMBL" id="KAK4345170.1"/>
    </source>
</evidence>
<organism evidence="2 3">
    <name type="scientific">Anisodus tanguticus</name>
    <dbReference type="NCBI Taxonomy" id="243964"/>
    <lineage>
        <taxon>Eukaryota</taxon>
        <taxon>Viridiplantae</taxon>
        <taxon>Streptophyta</taxon>
        <taxon>Embryophyta</taxon>
        <taxon>Tracheophyta</taxon>
        <taxon>Spermatophyta</taxon>
        <taxon>Magnoliopsida</taxon>
        <taxon>eudicotyledons</taxon>
        <taxon>Gunneridae</taxon>
        <taxon>Pentapetalae</taxon>
        <taxon>asterids</taxon>
        <taxon>lamiids</taxon>
        <taxon>Solanales</taxon>
        <taxon>Solanaceae</taxon>
        <taxon>Solanoideae</taxon>
        <taxon>Hyoscyameae</taxon>
        <taxon>Anisodus</taxon>
    </lineage>
</organism>
<gene>
    <name evidence="2" type="ORF">RND71_035346</name>
</gene>
<name>A0AAE1R4C7_9SOLA</name>
<feature type="region of interest" description="Disordered" evidence="1">
    <location>
        <begin position="1"/>
        <end position="29"/>
    </location>
</feature>
<dbReference type="Proteomes" id="UP001291623">
    <property type="component" value="Unassembled WGS sequence"/>
</dbReference>
<evidence type="ECO:0000256" key="1">
    <source>
        <dbReference type="SAM" id="MobiDB-lite"/>
    </source>
</evidence>
<keyword evidence="3" id="KW-1185">Reference proteome</keyword>